<keyword evidence="2" id="KW-0812">Transmembrane</keyword>
<dbReference type="EMBL" id="JAUEPS010000004">
    <property type="protein sequence ID" value="KAK0466228.1"/>
    <property type="molecule type" value="Genomic_DNA"/>
</dbReference>
<dbReference type="GeneID" id="85367130"/>
<feature type="region of interest" description="Disordered" evidence="1">
    <location>
        <begin position="234"/>
        <end position="299"/>
    </location>
</feature>
<feature type="transmembrane region" description="Helical" evidence="2">
    <location>
        <begin position="199"/>
        <end position="223"/>
    </location>
</feature>
<protein>
    <recommendedName>
        <fullName evidence="5">Mid2 domain-containing protein</fullName>
    </recommendedName>
</protein>
<proteinExistence type="predicted"/>
<evidence type="ECO:0008006" key="5">
    <source>
        <dbReference type="Google" id="ProtNLM"/>
    </source>
</evidence>
<reference evidence="3" key="1">
    <citation type="submission" date="2023-06" db="EMBL/GenBank/DDBJ databases">
        <authorList>
            <consortium name="Lawrence Berkeley National Laboratory"/>
            <person name="Ahrendt S."/>
            <person name="Sahu N."/>
            <person name="Indic B."/>
            <person name="Wong-Bajracharya J."/>
            <person name="Merenyi Z."/>
            <person name="Ke H.-M."/>
            <person name="Monk M."/>
            <person name="Kocsube S."/>
            <person name="Drula E."/>
            <person name="Lipzen A."/>
            <person name="Balint B."/>
            <person name="Henrissat B."/>
            <person name="Andreopoulos B."/>
            <person name="Martin F.M."/>
            <person name="Harder C.B."/>
            <person name="Rigling D."/>
            <person name="Ford K.L."/>
            <person name="Foster G.D."/>
            <person name="Pangilinan J."/>
            <person name="Papanicolaou A."/>
            <person name="Barry K."/>
            <person name="LaButti K."/>
            <person name="Viragh M."/>
            <person name="Koriabine M."/>
            <person name="Yan M."/>
            <person name="Riley R."/>
            <person name="Champramary S."/>
            <person name="Plett K.L."/>
            <person name="Tsai I.J."/>
            <person name="Slot J."/>
            <person name="Sipos G."/>
            <person name="Plett J."/>
            <person name="Nagy L.G."/>
            <person name="Grigoriev I.V."/>
        </authorList>
    </citation>
    <scope>NUCLEOTIDE SEQUENCE</scope>
    <source>
        <strain evidence="3">CCBAS 213</strain>
    </source>
</reference>
<feature type="compositionally biased region" description="Low complexity" evidence="1">
    <location>
        <begin position="37"/>
        <end position="52"/>
    </location>
</feature>
<dbReference type="AlphaFoldDB" id="A0AA39TTT3"/>
<evidence type="ECO:0000313" key="4">
    <source>
        <dbReference type="Proteomes" id="UP001175211"/>
    </source>
</evidence>
<feature type="region of interest" description="Disordered" evidence="1">
    <location>
        <begin position="326"/>
        <end position="347"/>
    </location>
</feature>
<keyword evidence="4" id="KW-1185">Reference proteome</keyword>
<gene>
    <name evidence="3" type="ORF">EV420DRAFT_816960</name>
</gene>
<feature type="region of interest" description="Disordered" evidence="1">
    <location>
        <begin position="1"/>
        <end position="107"/>
    </location>
</feature>
<name>A0AA39TTT3_ARMTA</name>
<evidence type="ECO:0000313" key="3">
    <source>
        <dbReference type="EMBL" id="KAK0466228.1"/>
    </source>
</evidence>
<feature type="compositionally biased region" description="Low complexity" evidence="1">
    <location>
        <begin position="89"/>
        <end position="107"/>
    </location>
</feature>
<keyword evidence="2" id="KW-1133">Transmembrane helix</keyword>
<feature type="compositionally biased region" description="Low complexity" evidence="1">
    <location>
        <begin position="61"/>
        <end position="71"/>
    </location>
</feature>
<evidence type="ECO:0000256" key="2">
    <source>
        <dbReference type="SAM" id="Phobius"/>
    </source>
</evidence>
<dbReference type="Proteomes" id="UP001175211">
    <property type="component" value="Unassembled WGS sequence"/>
</dbReference>
<feature type="compositionally biased region" description="Pro residues" evidence="1">
    <location>
        <begin position="72"/>
        <end position="87"/>
    </location>
</feature>
<organism evidence="3 4">
    <name type="scientific">Armillaria tabescens</name>
    <name type="common">Ringless honey mushroom</name>
    <name type="synonym">Agaricus tabescens</name>
    <dbReference type="NCBI Taxonomy" id="1929756"/>
    <lineage>
        <taxon>Eukaryota</taxon>
        <taxon>Fungi</taxon>
        <taxon>Dikarya</taxon>
        <taxon>Basidiomycota</taxon>
        <taxon>Agaricomycotina</taxon>
        <taxon>Agaricomycetes</taxon>
        <taxon>Agaricomycetidae</taxon>
        <taxon>Agaricales</taxon>
        <taxon>Marasmiineae</taxon>
        <taxon>Physalacriaceae</taxon>
        <taxon>Desarmillaria</taxon>
    </lineage>
</organism>
<accession>A0AA39TTT3</accession>
<keyword evidence="2" id="KW-0472">Membrane</keyword>
<feature type="compositionally biased region" description="Polar residues" evidence="1">
    <location>
        <begin position="333"/>
        <end position="347"/>
    </location>
</feature>
<sequence>MCDPSTTEEGRPKGIVDLSFSASPFGQGHPKTRSPKCHSSLPSSLSLTSARPSFEHHDTDTSSARSIRSPSPSSPIFPTPFALPPPHRTSATSISSSSRNTPLSAPSPLSPTNVIFRTITVTEPPVTRTKTLVITATLPPITATITETARLTTTLPPTTQTEIILIQSTETKTTTITQTETATPPTKSTSPQKDSVSKILVAGGISGIVLVILDLIILLVLLCRYLFRRRKNRGASDVSNIPPSPVSRLSRSHDSPSSSTFMASVRSRDDPYPRTIRHDGTRSRVSMIPNGDLPLGPSEAEYRPSNNTFAGPLDMEWTYGLRRQGMDSREASTPRSRFSDPTVSSGQLSTTRKKSLWSVFRIRGFDRRKSTASNC</sequence>
<comment type="caution">
    <text evidence="3">The sequence shown here is derived from an EMBL/GenBank/DDBJ whole genome shotgun (WGS) entry which is preliminary data.</text>
</comment>
<dbReference type="RefSeq" id="XP_060337055.1">
    <property type="nucleotide sequence ID" value="XM_060483582.1"/>
</dbReference>
<evidence type="ECO:0000256" key="1">
    <source>
        <dbReference type="SAM" id="MobiDB-lite"/>
    </source>
</evidence>
<feature type="compositionally biased region" description="Basic and acidic residues" evidence="1">
    <location>
        <begin position="266"/>
        <end position="282"/>
    </location>
</feature>